<evidence type="ECO:0000256" key="1">
    <source>
        <dbReference type="SAM" id="MobiDB-lite"/>
    </source>
</evidence>
<feature type="region of interest" description="Disordered" evidence="1">
    <location>
        <begin position="1"/>
        <end position="23"/>
    </location>
</feature>
<organism evidence="2 3">
    <name type="scientific">Myriangium duriaei CBS 260.36</name>
    <dbReference type="NCBI Taxonomy" id="1168546"/>
    <lineage>
        <taxon>Eukaryota</taxon>
        <taxon>Fungi</taxon>
        <taxon>Dikarya</taxon>
        <taxon>Ascomycota</taxon>
        <taxon>Pezizomycotina</taxon>
        <taxon>Dothideomycetes</taxon>
        <taxon>Dothideomycetidae</taxon>
        <taxon>Myriangiales</taxon>
        <taxon>Myriangiaceae</taxon>
        <taxon>Myriangium</taxon>
    </lineage>
</organism>
<name>A0A9P4MCP8_9PEZI</name>
<protein>
    <recommendedName>
        <fullName evidence="4">BTB domain-containing protein</fullName>
    </recommendedName>
</protein>
<sequence length="333" mass="36741">MSEADDRYTPVYSPPSPKMYDNDTVNNNDTIVLFEGGDVIIKACSEDAVREFLVSSEVLGRTSNVFSSFLDLPRTKAGGESRRLPWIRPITEDPDSVEIILRVLHGQLDYVPTGFDFDSLGKLEHAANTLGCVDKMSLVVAYGLRTINVNELDLAMTTKYAAIAMRFNLAELFRTVTKHCAQRFVNPLVHVWTLGAGNLKTIALAIQLQQSSVKYAIHAAVTALISSCKSECGCLYTLGSQGNATLLENLQTFYHSPLTVAYTELLFFVKYAESSCLFTCEEHLWDTFMECSLSRSRDQAVQSLEAALELCKGLCLECIKKDSKDAGTCSGAH</sequence>
<dbReference type="Proteomes" id="UP000799439">
    <property type="component" value="Unassembled WGS sequence"/>
</dbReference>
<reference evidence="2" key="1">
    <citation type="journal article" date="2020" name="Stud. Mycol.">
        <title>101 Dothideomycetes genomes: a test case for predicting lifestyles and emergence of pathogens.</title>
        <authorList>
            <person name="Haridas S."/>
            <person name="Albert R."/>
            <person name="Binder M."/>
            <person name="Bloem J."/>
            <person name="Labutti K."/>
            <person name="Salamov A."/>
            <person name="Andreopoulos B."/>
            <person name="Baker S."/>
            <person name="Barry K."/>
            <person name="Bills G."/>
            <person name="Bluhm B."/>
            <person name="Cannon C."/>
            <person name="Castanera R."/>
            <person name="Culley D."/>
            <person name="Daum C."/>
            <person name="Ezra D."/>
            <person name="Gonzalez J."/>
            <person name="Henrissat B."/>
            <person name="Kuo A."/>
            <person name="Liang C."/>
            <person name="Lipzen A."/>
            <person name="Lutzoni F."/>
            <person name="Magnuson J."/>
            <person name="Mondo S."/>
            <person name="Nolan M."/>
            <person name="Ohm R."/>
            <person name="Pangilinan J."/>
            <person name="Park H.-J."/>
            <person name="Ramirez L."/>
            <person name="Alfaro M."/>
            <person name="Sun H."/>
            <person name="Tritt A."/>
            <person name="Yoshinaga Y."/>
            <person name="Zwiers L.-H."/>
            <person name="Turgeon B."/>
            <person name="Goodwin S."/>
            <person name="Spatafora J."/>
            <person name="Crous P."/>
            <person name="Grigoriev I."/>
        </authorList>
    </citation>
    <scope>NUCLEOTIDE SEQUENCE</scope>
    <source>
        <strain evidence="2">CBS 260.36</strain>
    </source>
</reference>
<accession>A0A9P4MCP8</accession>
<dbReference type="OrthoDB" id="5275938at2759"/>
<gene>
    <name evidence="2" type="ORF">K461DRAFT_298161</name>
</gene>
<keyword evidence="3" id="KW-1185">Reference proteome</keyword>
<dbReference type="AlphaFoldDB" id="A0A9P4MCP8"/>
<proteinExistence type="predicted"/>
<evidence type="ECO:0008006" key="4">
    <source>
        <dbReference type="Google" id="ProtNLM"/>
    </source>
</evidence>
<comment type="caution">
    <text evidence="2">The sequence shown here is derived from an EMBL/GenBank/DDBJ whole genome shotgun (WGS) entry which is preliminary data.</text>
</comment>
<evidence type="ECO:0000313" key="3">
    <source>
        <dbReference type="Proteomes" id="UP000799439"/>
    </source>
</evidence>
<dbReference type="EMBL" id="ML996094">
    <property type="protein sequence ID" value="KAF2148062.1"/>
    <property type="molecule type" value="Genomic_DNA"/>
</dbReference>
<evidence type="ECO:0000313" key="2">
    <source>
        <dbReference type="EMBL" id="KAF2148062.1"/>
    </source>
</evidence>